<dbReference type="AlphaFoldDB" id="A0A5N6Z7G4"/>
<keyword evidence="3" id="KW-1185">Reference proteome</keyword>
<feature type="compositionally biased region" description="Low complexity" evidence="1">
    <location>
        <begin position="103"/>
        <end position="130"/>
    </location>
</feature>
<feature type="compositionally biased region" description="Pro residues" evidence="1">
    <location>
        <begin position="52"/>
        <end position="67"/>
    </location>
</feature>
<accession>A0A5N6Z7G4</accession>
<organism evidence="2 3">
    <name type="scientific">Aspergillus coremiiformis</name>
    <dbReference type="NCBI Taxonomy" id="138285"/>
    <lineage>
        <taxon>Eukaryota</taxon>
        <taxon>Fungi</taxon>
        <taxon>Dikarya</taxon>
        <taxon>Ascomycota</taxon>
        <taxon>Pezizomycotina</taxon>
        <taxon>Eurotiomycetes</taxon>
        <taxon>Eurotiomycetidae</taxon>
        <taxon>Eurotiales</taxon>
        <taxon>Aspergillaceae</taxon>
        <taxon>Aspergillus</taxon>
        <taxon>Aspergillus subgen. Circumdati</taxon>
    </lineage>
</organism>
<feature type="region of interest" description="Disordered" evidence="1">
    <location>
        <begin position="49"/>
        <end position="139"/>
    </location>
</feature>
<dbReference type="EMBL" id="ML739093">
    <property type="protein sequence ID" value="KAE8353607.1"/>
    <property type="molecule type" value="Genomic_DNA"/>
</dbReference>
<reference evidence="3" key="1">
    <citation type="submission" date="2019-04" db="EMBL/GenBank/DDBJ databases">
        <title>Friends and foes A comparative genomics studyof 23 Aspergillus species from section Flavi.</title>
        <authorList>
            <consortium name="DOE Joint Genome Institute"/>
            <person name="Kjaerbolling I."/>
            <person name="Vesth T."/>
            <person name="Frisvad J.C."/>
            <person name="Nybo J.L."/>
            <person name="Theobald S."/>
            <person name="Kildgaard S."/>
            <person name="Isbrandt T."/>
            <person name="Kuo A."/>
            <person name="Sato A."/>
            <person name="Lyhne E.K."/>
            <person name="Kogle M.E."/>
            <person name="Wiebenga A."/>
            <person name="Kun R.S."/>
            <person name="Lubbers R.J."/>
            <person name="Makela M.R."/>
            <person name="Barry K."/>
            <person name="Chovatia M."/>
            <person name="Clum A."/>
            <person name="Daum C."/>
            <person name="Haridas S."/>
            <person name="He G."/>
            <person name="LaButti K."/>
            <person name="Lipzen A."/>
            <person name="Mondo S."/>
            <person name="Riley R."/>
            <person name="Salamov A."/>
            <person name="Simmons B.A."/>
            <person name="Magnuson J.K."/>
            <person name="Henrissat B."/>
            <person name="Mortensen U.H."/>
            <person name="Larsen T.O."/>
            <person name="Devries R.P."/>
            <person name="Grigoriev I.V."/>
            <person name="Machida M."/>
            <person name="Baker S.E."/>
            <person name="Andersen M.R."/>
        </authorList>
    </citation>
    <scope>NUCLEOTIDE SEQUENCE [LARGE SCALE GENOMIC DNA]</scope>
    <source>
        <strain evidence="3">CBS 553.77</strain>
    </source>
</reference>
<proteinExistence type="predicted"/>
<evidence type="ECO:0000313" key="2">
    <source>
        <dbReference type="EMBL" id="KAE8353607.1"/>
    </source>
</evidence>
<sequence length="214" mass="23953">MIIYERVVPWMMDNWKTNLYSSLLSNTQLPRIKPINDLSITYYLPFTSEYTPQPPPTPASSPSPSPQAPHTQRTADPATTPDSQTTILSTVKQAPTILPPYGSSSSTRSCTTTAEIRSNANATVSNTATNRQPSSDYRNYRHRSYSYTRDDDTKKQPGPRHAWADSCIQRLGRRDSCPRRLRESTWVGFLGGQVGVSGGWLCWASKWSMSQGFV</sequence>
<evidence type="ECO:0000313" key="3">
    <source>
        <dbReference type="Proteomes" id="UP000327118"/>
    </source>
</evidence>
<gene>
    <name evidence="2" type="ORF">BDV28DRAFT_104174</name>
</gene>
<evidence type="ECO:0000256" key="1">
    <source>
        <dbReference type="SAM" id="MobiDB-lite"/>
    </source>
</evidence>
<dbReference type="Proteomes" id="UP000327118">
    <property type="component" value="Unassembled WGS sequence"/>
</dbReference>
<protein>
    <submittedName>
        <fullName evidence="2">Uncharacterized protein</fullName>
    </submittedName>
</protein>
<feature type="compositionally biased region" description="Polar residues" evidence="1">
    <location>
        <begin position="80"/>
        <end position="93"/>
    </location>
</feature>
<name>A0A5N6Z7G4_9EURO</name>